<accession>S8B286</accession>
<proteinExistence type="inferred from homology"/>
<feature type="region of interest" description="Disordered" evidence="5">
    <location>
        <begin position="1"/>
        <end position="20"/>
    </location>
</feature>
<comment type="cofactor">
    <cofactor evidence="1">
        <name>FAD</name>
        <dbReference type="ChEBI" id="CHEBI:57692"/>
    </cofactor>
</comment>
<dbReference type="AlphaFoldDB" id="S8B286"/>
<dbReference type="InterPro" id="IPR051209">
    <property type="entry name" value="FAD-bind_Monooxygenase_sf"/>
</dbReference>
<evidence type="ECO:0000313" key="7">
    <source>
        <dbReference type="Proteomes" id="UP000019376"/>
    </source>
</evidence>
<dbReference type="PANTHER" id="PTHR42877:SF7">
    <property type="entry name" value="FLAVIN-BINDING MONOOXYGENASE-RELATED"/>
    <property type="match status" value="1"/>
</dbReference>
<dbReference type="Gene3D" id="3.50.50.60">
    <property type="entry name" value="FAD/NAD(P)-binding domain"/>
    <property type="match status" value="2"/>
</dbReference>
<organism evidence="6 7">
    <name type="scientific">Penicillium oxalicum (strain 114-2 / CGMCC 5302)</name>
    <name type="common">Penicillium decumbens</name>
    <dbReference type="NCBI Taxonomy" id="933388"/>
    <lineage>
        <taxon>Eukaryota</taxon>
        <taxon>Fungi</taxon>
        <taxon>Dikarya</taxon>
        <taxon>Ascomycota</taxon>
        <taxon>Pezizomycotina</taxon>
        <taxon>Eurotiomycetes</taxon>
        <taxon>Eurotiomycetidae</taxon>
        <taxon>Eurotiales</taxon>
        <taxon>Aspergillaceae</taxon>
        <taxon>Penicillium</taxon>
    </lineage>
</organism>
<evidence type="ECO:0008006" key="8">
    <source>
        <dbReference type="Google" id="ProtNLM"/>
    </source>
</evidence>
<dbReference type="PRINTS" id="PR00368">
    <property type="entry name" value="FADPNR"/>
</dbReference>
<name>S8B286_PENO1</name>
<dbReference type="PANTHER" id="PTHR42877">
    <property type="entry name" value="L-ORNITHINE N(5)-MONOOXYGENASE-RELATED"/>
    <property type="match status" value="1"/>
</dbReference>
<keyword evidence="4" id="KW-0274">FAD</keyword>
<dbReference type="Pfam" id="PF13450">
    <property type="entry name" value="NAD_binding_8"/>
    <property type="match status" value="1"/>
</dbReference>
<dbReference type="STRING" id="933388.S8B286"/>
<dbReference type="eggNOG" id="KOG1399">
    <property type="taxonomic scope" value="Eukaryota"/>
</dbReference>
<comment type="similarity">
    <text evidence="2">Belongs to the FAD-binding monooxygenase family.</text>
</comment>
<evidence type="ECO:0000256" key="2">
    <source>
        <dbReference type="ARBA" id="ARBA00010139"/>
    </source>
</evidence>
<evidence type="ECO:0000256" key="4">
    <source>
        <dbReference type="ARBA" id="ARBA00022827"/>
    </source>
</evidence>
<dbReference type="InterPro" id="IPR036188">
    <property type="entry name" value="FAD/NAD-bd_sf"/>
</dbReference>
<keyword evidence="3" id="KW-0285">Flavoprotein</keyword>
<gene>
    <name evidence="6" type="ORF">PDE_03468</name>
</gene>
<protein>
    <recommendedName>
        <fullName evidence="8">FAD/NAD(P)-binding domain-containing protein</fullName>
    </recommendedName>
</protein>
<dbReference type="EMBL" id="KB644411">
    <property type="protein sequence ID" value="EPS28522.1"/>
    <property type="molecule type" value="Genomic_DNA"/>
</dbReference>
<sequence length="603" mass="67850">MLAGFFSKRSTGDHGSQPAPTVFIEPRAVDENRPVRVVIIGAGISGILACIRLVQRIPNLELCIYEKNADIGGTWFENRYPGCACDIPAHTYQATFEPNKRWSSFYASSAEIHQYWKDVVEKYKCMKYIKLKHQVKKATWVEETSKWHMEILDVQGDSLFADQADVVIQATGALNNWRWPKIPGLHDFGGKLLHSASWDESYDYSVGLGPPISREKEVAGLNFRSQNQRIAVIGNGSSGIQIVPAMLPKVAHIDHYVRSRTWIAPSFARDYIEQRGEGLDNYTFTPEEITIFQTDHQQYQKFRKNVELELQSVHGVTLTGHPQQLGALEAFTSNMKRRLAKNPDLVDDLIPSFAPACRRLTPGPGYLEALTDEKVTLIKSEIIKVDDSGIITADGQHRKVNAIVCATGFDTTHTPRFPITGRGGLTLAERWEKSPETYLSVAVDGFPNYFLALGPNSGLGDGNLLILMERQIDYFTECVRKIQRDHLRAMSVKTDAVRLFAQYCDSYFAGTVFAGNCRSWYKGGTKDGRVIALWPGSSLHAMKIFATPRWEDFDFTYVNDNPMGWLGDGWTENEKLDQVNVDYLDDDQVDFPQPPKACSVNTM</sequence>
<dbReference type="HOGENOM" id="CLU_006937_6_1_1"/>
<dbReference type="OrthoDB" id="74360at2759"/>
<keyword evidence="7" id="KW-1185">Reference proteome</keyword>
<evidence type="ECO:0000256" key="5">
    <source>
        <dbReference type="SAM" id="MobiDB-lite"/>
    </source>
</evidence>
<evidence type="ECO:0000256" key="3">
    <source>
        <dbReference type="ARBA" id="ARBA00022630"/>
    </source>
</evidence>
<evidence type="ECO:0000256" key="1">
    <source>
        <dbReference type="ARBA" id="ARBA00001974"/>
    </source>
</evidence>
<dbReference type="Proteomes" id="UP000019376">
    <property type="component" value="Unassembled WGS sequence"/>
</dbReference>
<dbReference type="PhylomeDB" id="S8B286"/>
<reference evidence="6 7" key="1">
    <citation type="journal article" date="2013" name="PLoS ONE">
        <title>Genomic and secretomic analyses reveal unique features of the lignocellulolytic enzyme system of Penicillium decumbens.</title>
        <authorList>
            <person name="Liu G."/>
            <person name="Zhang L."/>
            <person name="Wei X."/>
            <person name="Zou G."/>
            <person name="Qin Y."/>
            <person name="Ma L."/>
            <person name="Li J."/>
            <person name="Zheng H."/>
            <person name="Wang S."/>
            <person name="Wang C."/>
            <person name="Xun L."/>
            <person name="Zhao G.-P."/>
            <person name="Zhou Z."/>
            <person name="Qu Y."/>
        </authorList>
    </citation>
    <scope>NUCLEOTIDE SEQUENCE [LARGE SCALE GENOMIC DNA]</scope>
    <source>
        <strain evidence="7">114-2 / CGMCC 5302</strain>
    </source>
</reference>
<evidence type="ECO:0000313" key="6">
    <source>
        <dbReference type="EMBL" id="EPS28522.1"/>
    </source>
</evidence>
<dbReference type="SUPFAM" id="SSF51905">
    <property type="entry name" value="FAD/NAD(P)-binding domain"/>
    <property type="match status" value="2"/>
</dbReference>